<protein>
    <recommendedName>
        <fullName evidence="4">25S rRNA adenine-N(1) methyltransferase</fullName>
        <ecNumber evidence="4">2.1.1.-</ecNumber>
    </recommendedName>
</protein>
<proteinExistence type="inferred from homology"/>
<feature type="binding site" evidence="4">
    <location>
        <position position="135"/>
    </location>
    <ligand>
        <name>S-adenosyl-L-methionine</name>
        <dbReference type="ChEBI" id="CHEBI:59789"/>
    </ligand>
</feature>
<keyword evidence="1 4" id="KW-0489">Methyltransferase</keyword>
<keyword evidence="3 4" id="KW-0949">S-adenosyl-L-methionine</keyword>
<dbReference type="OMA" id="FHRTSKW"/>
<keyword evidence="7" id="KW-1185">Reference proteome</keyword>
<reference evidence="6 7" key="1">
    <citation type="journal article" date="2011" name="J. Gen. Appl. Microbiol.">
        <title>Draft genome sequencing of the enigmatic yeast Saitoella complicata.</title>
        <authorList>
            <person name="Nishida H."/>
            <person name="Hamamoto M."/>
            <person name="Sugiyama J."/>
        </authorList>
    </citation>
    <scope>NUCLEOTIDE SEQUENCE [LARGE SCALE GENOMIC DNA]</scope>
    <source>
        <strain evidence="6 7">NRRL Y-17804</strain>
    </source>
</reference>
<evidence type="ECO:0000256" key="2">
    <source>
        <dbReference type="ARBA" id="ARBA00022679"/>
    </source>
</evidence>
<reference evidence="6 7" key="2">
    <citation type="journal article" date="2014" name="J. Gen. Appl. Microbiol.">
        <title>The early diverging ascomycetous budding yeast Saitoella complicata has three histone deacetylases belonging to the Clr6, Hos2, and Rpd3 lineages.</title>
        <authorList>
            <person name="Nishida H."/>
            <person name="Matsumoto T."/>
            <person name="Kondo S."/>
            <person name="Hamamoto M."/>
            <person name="Yoshikawa H."/>
        </authorList>
    </citation>
    <scope>NUCLEOTIDE SEQUENCE [LARGE SCALE GENOMIC DNA]</scope>
    <source>
        <strain evidence="6 7">NRRL Y-17804</strain>
    </source>
</reference>
<dbReference type="GO" id="GO:0016433">
    <property type="term" value="F:rRNA (adenine) methyltransferase activity"/>
    <property type="evidence" value="ECO:0007669"/>
    <property type="project" value="UniProtKB-UniRule"/>
</dbReference>
<accession>A0A0E9NFT5</accession>
<sequence>MPPSRRKKTHSKPITATAQRPISKKSQMTATVIRTYHTLLKRHAQAEQEGDFTLAASLQQEMDALGGLDAYQKSSLLGQDKGRGGDSSRVLCEWLQELGWGKGEGKRQGKVLEVGALSTKNQISKCGYLDVTRIDLQSQEEGILQQDFMERSAARTDEERFDILSLSLVLNFVPTPAGRGEMLHHIRNFLFPASHYTSSNKESQIEEGGLLFLVLPAPCVENSRYLTEERLEDIMRSLGYVLVKQRTAKKVAYWLWRMVTEGKEWGRHGSKAVSWKKEEMRSGGSRNNFAVVLE</sequence>
<comment type="similarity">
    <text evidence="4">Belongs to the BMT2 family.</text>
</comment>
<dbReference type="AlphaFoldDB" id="A0A0E9NFT5"/>
<dbReference type="HAMAP" id="MF_03044">
    <property type="entry name" value="BMT2"/>
    <property type="match status" value="1"/>
</dbReference>
<comment type="subcellular location">
    <subcellularLocation>
        <location evidence="4">Nucleus</location>
        <location evidence="4">Nucleolus</location>
    </subcellularLocation>
</comment>
<feature type="region of interest" description="Disordered" evidence="5">
    <location>
        <begin position="1"/>
        <end position="26"/>
    </location>
</feature>
<dbReference type="EC" id="2.1.1.-" evidence="4"/>
<dbReference type="InterPro" id="IPR021867">
    <property type="entry name" value="Bmt2/SAMTOR"/>
</dbReference>
<gene>
    <name evidence="6" type="ORF">G7K_2869-t1</name>
</gene>
<evidence type="ECO:0000256" key="4">
    <source>
        <dbReference type="HAMAP-Rule" id="MF_03044"/>
    </source>
</evidence>
<dbReference type="Proteomes" id="UP000033140">
    <property type="component" value="Unassembled WGS sequence"/>
</dbReference>
<feature type="compositionally biased region" description="Basic residues" evidence="5">
    <location>
        <begin position="1"/>
        <end position="11"/>
    </location>
</feature>
<comment type="function">
    <text evidence="4">S-adenosyl-L-methionine-dependent methyltransferase that specifically methylates the N(1) position of an adenine present in helix 65 in 25S rRNA.</text>
</comment>
<evidence type="ECO:0000313" key="6">
    <source>
        <dbReference type="EMBL" id="GAO48699.1"/>
    </source>
</evidence>
<feature type="compositionally biased region" description="Polar residues" evidence="5">
    <location>
        <begin position="12"/>
        <end position="26"/>
    </location>
</feature>
<dbReference type="PANTHER" id="PTHR21008:SF1">
    <property type="entry name" value="25S RRNA (ADENINE(2142)-N(1))-METHYLTRANSFERASE"/>
    <property type="match status" value="1"/>
</dbReference>
<comment type="caution">
    <text evidence="6">The sequence shown here is derived from an EMBL/GenBank/DDBJ whole genome shotgun (WGS) entry which is preliminary data.</text>
</comment>
<name>A0A0E9NFT5_SAICN</name>
<dbReference type="PANTHER" id="PTHR21008">
    <property type="entry name" value="S-ADENOSYLMETHIONINE SENSOR UPSTREAM OF MTORC1-RELATED"/>
    <property type="match status" value="1"/>
</dbReference>
<keyword evidence="2 4" id="KW-0808">Transferase</keyword>
<keyword evidence="4" id="KW-0539">Nucleus</keyword>
<evidence type="ECO:0000256" key="5">
    <source>
        <dbReference type="SAM" id="MobiDB-lite"/>
    </source>
</evidence>
<dbReference type="EMBL" id="BACD03000016">
    <property type="protein sequence ID" value="GAO48699.1"/>
    <property type="molecule type" value="Genomic_DNA"/>
</dbReference>
<reference evidence="6 7" key="3">
    <citation type="journal article" date="2015" name="Genome Announc.">
        <title>Draft Genome Sequence of the Archiascomycetous Yeast Saitoella complicata.</title>
        <authorList>
            <person name="Yamauchi K."/>
            <person name="Kondo S."/>
            <person name="Hamamoto M."/>
            <person name="Takahashi Y."/>
            <person name="Ogura Y."/>
            <person name="Hayashi T."/>
            <person name="Nishida H."/>
        </authorList>
    </citation>
    <scope>NUCLEOTIDE SEQUENCE [LARGE SCALE GENOMIC DNA]</scope>
    <source>
        <strain evidence="6 7">NRRL Y-17804</strain>
    </source>
</reference>
<evidence type="ECO:0000256" key="1">
    <source>
        <dbReference type="ARBA" id="ARBA00022603"/>
    </source>
</evidence>
<dbReference type="GO" id="GO:0005730">
    <property type="term" value="C:nucleolus"/>
    <property type="evidence" value="ECO:0007669"/>
    <property type="project" value="UniProtKB-SubCell"/>
</dbReference>
<dbReference type="STRING" id="698492.A0A0E9NFT5"/>
<feature type="binding site" evidence="4">
    <location>
        <position position="115"/>
    </location>
    <ligand>
        <name>S-adenosyl-L-methionine</name>
        <dbReference type="ChEBI" id="CHEBI:59789"/>
    </ligand>
</feature>
<evidence type="ECO:0000313" key="7">
    <source>
        <dbReference type="Proteomes" id="UP000033140"/>
    </source>
</evidence>
<evidence type="ECO:0000256" key="3">
    <source>
        <dbReference type="ARBA" id="ARBA00022691"/>
    </source>
</evidence>
<organism evidence="6 7">
    <name type="scientific">Saitoella complicata (strain BCRC 22490 / CBS 7301 / JCM 7358 / NBRC 10748 / NRRL Y-17804)</name>
    <dbReference type="NCBI Taxonomy" id="698492"/>
    <lineage>
        <taxon>Eukaryota</taxon>
        <taxon>Fungi</taxon>
        <taxon>Dikarya</taxon>
        <taxon>Ascomycota</taxon>
        <taxon>Taphrinomycotina</taxon>
        <taxon>Taphrinomycotina incertae sedis</taxon>
        <taxon>Saitoella</taxon>
    </lineage>
</organism>
<dbReference type="Pfam" id="PF11968">
    <property type="entry name" value="Bmt2"/>
    <property type="match status" value="1"/>
</dbReference>